<dbReference type="GO" id="GO:0006189">
    <property type="term" value="P:'de novo' IMP biosynthetic process"/>
    <property type="evidence" value="ECO:0007669"/>
    <property type="project" value="UniProtKB-UniRule"/>
</dbReference>
<dbReference type="InterPro" id="IPR036477">
    <property type="entry name" value="Formyl_transf_N_sf"/>
</dbReference>
<dbReference type="OrthoDB" id="9806170at2"/>
<accession>A0A369C5G7</accession>
<dbReference type="EC" id="2.1.2.2" evidence="4"/>
<organism evidence="6 7">
    <name type="scientific">Thioalbus denitrificans</name>
    <dbReference type="NCBI Taxonomy" id="547122"/>
    <lineage>
        <taxon>Bacteria</taxon>
        <taxon>Pseudomonadati</taxon>
        <taxon>Pseudomonadota</taxon>
        <taxon>Gammaproteobacteria</taxon>
        <taxon>Chromatiales</taxon>
        <taxon>Ectothiorhodospiraceae</taxon>
        <taxon>Thioalbus</taxon>
    </lineage>
</organism>
<dbReference type="Pfam" id="PF00551">
    <property type="entry name" value="Formyl_trans_N"/>
    <property type="match status" value="1"/>
</dbReference>
<feature type="binding site" evidence="4">
    <location>
        <begin position="17"/>
        <end position="19"/>
    </location>
    <ligand>
        <name>N(1)-(5-phospho-beta-D-ribosyl)glycinamide</name>
        <dbReference type="ChEBI" id="CHEBI:143788"/>
    </ligand>
</feature>
<dbReference type="SUPFAM" id="SSF53328">
    <property type="entry name" value="Formyltransferase"/>
    <property type="match status" value="1"/>
</dbReference>
<feature type="domain" description="Formyl transferase N-terminal" evidence="5">
    <location>
        <begin position="9"/>
        <end position="187"/>
    </location>
</feature>
<evidence type="ECO:0000256" key="2">
    <source>
        <dbReference type="ARBA" id="ARBA00022679"/>
    </source>
</evidence>
<dbReference type="PANTHER" id="PTHR43369:SF2">
    <property type="entry name" value="PHOSPHORIBOSYLGLYCINAMIDE FORMYLTRANSFERASE"/>
    <property type="match status" value="1"/>
</dbReference>
<dbReference type="AlphaFoldDB" id="A0A369C5G7"/>
<comment type="pathway">
    <text evidence="1 4">Purine metabolism; IMP biosynthesis via de novo pathway; N(2)-formyl-N(1)-(5-phospho-D-ribosyl)glycinamide from N(1)-(5-phospho-D-ribosyl)glycinamide (10-formyl THF route): step 1/1.</text>
</comment>
<evidence type="ECO:0000256" key="3">
    <source>
        <dbReference type="ARBA" id="ARBA00022755"/>
    </source>
</evidence>
<dbReference type="Gene3D" id="3.40.50.170">
    <property type="entry name" value="Formyl transferase, N-terminal domain"/>
    <property type="match status" value="1"/>
</dbReference>
<reference evidence="6 7" key="1">
    <citation type="submission" date="2018-07" db="EMBL/GenBank/DDBJ databases">
        <title>Genomic Encyclopedia of Type Strains, Phase IV (KMG-IV): sequencing the most valuable type-strain genomes for metagenomic binning, comparative biology and taxonomic classification.</title>
        <authorList>
            <person name="Goeker M."/>
        </authorList>
    </citation>
    <scope>NUCLEOTIDE SEQUENCE [LARGE SCALE GENOMIC DNA]</scope>
    <source>
        <strain evidence="6 7">DSM 26407</strain>
    </source>
</reference>
<feature type="binding site" evidence="4">
    <location>
        <position position="112"/>
    </location>
    <ligand>
        <name>(6R)-10-formyltetrahydrofolate</name>
        <dbReference type="ChEBI" id="CHEBI:195366"/>
    </ligand>
</feature>
<dbReference type="InterPro" id="IPR002376">
    <property type="entry name" value="Formyl_transf_N"/>
</dbReference>
<feature type="active site" description="Proton donor" evidence="4">
    <location>
        <position position="114"/>
    </location>
</feature>
<feature type="binding site" evidence="4">
    <location>
        <position position="70"/>
    </location>
    <ligand>
        <name>(6R)-10-formyltetrahydrofolate</name>
        <dbReference type="ChEBI" id="CHEBI:195366"/>
    </ligand>
</feature>
<evidence type="ECO:0000313" key="7">
    <source>
        <dbReference type="Proteomes" id="UP000252707"/>
    </source>
</evidence>
<protein>
    <recommendedName>
        <fullName evidence="4">Phosphoribosylglycinamide formyltransferase</fullName>
        <ecNumber evidence="4">2.1.2.2</ecNumber>
    </recommendedName>
    <alternativeName>
        <fullName evidence="4">5'-phosphoribosylglycinamide transformylase</fullName>
    </alternativeName>
    <alternativeName>
        <fullName evidence="4">GAR transformylase</fullName>
        <shortName evidence="4">GART</shortName>
    </alternativeName>
</protein>
<dbReference type="RefSeq" id="WP_114280329.1">
    <property type="nucleotide sequence ID" value="NZ_QPJY01000007.1"/>
</dbReference>
<dbReference type="GO" id="GO:0004644">
    <property type="term" value="F:phosphoribosylglycinamide formyltransferase activity"/>
    <property type="evidence" value="ECO:0007669"/>
    <property type="project" value="UniProtKB-UniRule"/>
</dbReference>
<dbReference type="UniPathway" id="UPA00074">
    <property type="reaction ID" value="UER00126"/>
</dbReference>
<comment type="catalytic activity">
    <reaction evidence="4">
        <text>N(1)-(5-phospho-beta-D-ribosyl)glycinamide + (6R)-10-formyltetrahydrofolate = N(2)-formyl-N(1)-(5-phospho-beta-D-ribosyl)glycinamide + (6S)-5,6,7,8-tetrahydrofolate + H(+)</text>
        <dbReference type="Rhea" id="RHEA:15053"/>
        <dbReference type="ChEBI" id="CHEBI:15378"/>
        <dbReference type="ChEBI" id="CHEBI:57453"/>
        <dbReference type="ChEBI" id="CHEBI:143788"/>
        <dbReference type="ChEBI" id="CHEBI:147286"/>
        <dbReference type="ChEBI" id="CHEBI:195366"/>
        <dbReference type="EC" id="2.1.2.2"/>
    </reaction>
</comment>
<dbReference type="Proteomes" id="UP000252707">
    <property type="component" value="Unassembled WGS sequence"/>
</dbReference>
<dbReference type="HAMAP" id="MF_01930">
    <property type="entry name" value="PurN"/>
    <property type="match status" value="1"/>
</dbReference>
<evidence type="ECO:0000256" key="4">
    <source>
        <dbReference type="HAMAP-Rule" id="MF_01930"/>
    </source>
</evidence>
<keyword evidence="2 4" id="KW-0808">Transferase</keyword>
<dbReference type="EMBL" id="QPJY01000007">
    <property type="protein sequence ID" value="RCX28395.1"/>
    <property type="molecule type" value="Genomic_DNA"/>
</dbReference>
<dbReference type="NCBIfam" id="TIGR00639">
    <property type="entry name" value="PurN"/>
    <property type="match status" value="1"/>
</dbReference>
<comment type="caution">
    <text evidence="6">The sequence shown here is derived from an EMBL/GenBank/DDBJ whole genome shotgun (WGS) entry which is preliminary data.</text>
</comment>
<keyword evidence="7" id="KW-1185">Reference proteome</keyword>
<evidence type="ECO:0000256" key="1">
    <source>
        <dbReference type="ARBA" id="ARBA00005054"/>
    </source>
</evidence>
<dbReference type="GO" id="GO:0005829">
    <property type="term" value="C:cytosol"/>
    <property type="evidence" value="ECO:0007669"/>
    <property type="project" value="TreeGrafter"/>
</dbReference>
<evidence type="ECO:0000313" key="6">
    <source>
        <dbReference type="EMBL" id="RCX28395.1"/>
    </source>
</evidence>
<gene>
    <name evidence="4" type="primary">purN</name>
    <name evidence="6" type="ORF">DFQ59_107142</name>
</gene>
<dbReference type="InterPro" id="IPR004607">
    <property type="entry name" value="GART"/>
</dbReference>
<feature type="site" description="Raises pKa of active site His" evidence="4">
    <location>
        <position position="150"/>
    </location>
</feature>
<dbReference type="CDD" id="cd08645">
    <property type="entry name" value="FMT_core_GART"/>
    <property type="match status" value="1"/>
</dbReference>
<proteinExistence type="inferred from homology"/>
<comment type="similarity">
    <text evidence="4">Belongs to the GART family.</text>
</comment>
<keyword evidence="3 4" id="KW-0658">Purine biosynthesis</keyword>
<evidence type="ECO:0000259" key="5">
    <source>
        <dbReference type="Pfam" id="PF00551"/>
    </source>
</evidence>
<comment type="function">
    <text evidence="4">Catalyzes the transfer of a formyl group from 10-formyltetrahydrofolate to 5-phospho-ribosyl-glycinamide (GAR), producing 5-phospho-ribosyl-N-formylglycinamide (FGAR) and tetrahydrofolate.</text>
</comment>
<name>A0A369C5G7_9GAMM</name>
<dbReference type="PANTHER" id="PTHR43369">
    <property type="entry name" value="PHOSPHORIBOSYLGLYCINAMIDE FORMYLTRANSFERASE"/>
    <property type="match status" value="1"/>
</dbReference>
<feature type="binding site" evidence="4">
    <location>
        <begin position="95"/>
        <end position="98"/>
    </location>
    <ligand>
        <name>(6R)-10-formyltetrahydrofolate</name>
        <dbReference type="ChEBI" id="CHEBI:195366"/>
    </ligand>
</feature>
<sequence length="226" mass="24405">MKPGAPLPIVVLISGGGTNLQSIIDAAAAGALPVEIRAVISNRADAFGLERARRGGIHTEVLDHREAPDRETYDRLLVELIDRFDPGLVVLAGFMRILTPELVAHYSGRMLNIHPSLLPAFRGLHTHRRALEAEVREHGASVHFVTPELDSGPVIVQARVPVLPGDDAEALAARVLAQEHRIYPLAIRWFAEGRLRLNGGRVWLDGAPLGPGGHEYNPEAAEAAAP</sequence>